<evidence type="ECO:0000256" key="1">
    <source>
        <dbReference type="SAM" id="Phobius"/>
    </source>
</evidence>
<dbReference type="Proteomes" id="UP000182977">
    <property type="component" value="Chromosome I"/>
</dbReference>
<sequence>MPRNGLGLAAIIVAMAGLVFGLVPLTGFIAVILGLTGLALGLAALARVRRRQATNKWTTRIAVLLSAGALALGIWGIAIVFGAFEDLDEGLDCIAEADTSAELDACE</sequence>
<keyword evidence="3" id="KW-1185">Reference proteome</keyword>
<feature type="transmembrane region" description="Helical" evidence="1">
    <location>
        <begin position="61"/>
        <end position="84"/>
    </location>
</feature>
<evidence type="ECO:0000313" key="3">
    <source>
        <dbReference type="Proteomes" id="UP000182977"/>
    </source>
</evidence>
<dbReference type="STRING" id="419479.SAMN04488563_6451"/>
<reference evidence="3" key="1">
    <citation type="submission" date="2016-10" db="EMBL/GenBank/DDBJ databases">
        <authorList>
            <person name="Varghese N."/>
            <person name="Submissions S."/>
        </authorList>
    </citation>
    <scope>NUCLEOTIDE SEQUENCE [LARGE SCALE GENOMIC DNA]</scope>
    <source>
        <strain evidence="3">DSM 45079</strain>
    </source>
</reference>
<organism evidence="2 3">
    <name type="scientific">Jiangella alkaliphila</name>
    <dbReference type="NCBI Taxonomy" id="419479"/>
    <lineage>
        <taxon>Bacteria</taxon>
        <taxon>Bacillati</taxon>
        <taxon>Actinomycetota</taxon>
        <taxon>Actinomycetes</taxon>
        <taxon>Jiangellales</taxon>
        <taxon>Jiangellaceae</taxon>
        <taxon>Jiangella</taxon>
    </lineage>
</organism>
<keyword evidence="1" id="KW-0472">Membrane</keyword>
<keyword evidence="1" id="KW-0812">Transmembrane</keyword>
<evidence type="ECO:0000313" key="2">
    <source>
        <dbReference type="EMBL" id="SDU82697.1"/>
    </source>
</evidence>
<protein>
    <recommendedName>
        <fullName evidence="4">DUF4190 domain-containing protein</fullName>
    </recommendedName>
</protein>
<accession>A0A1H2LNV6</accession>
<gene>
    <name evidence="2" type="ORF">SAMN04488563_6451</name>
</gene>
<dbReference type="AlphaFoldDB" id="A0A1H2LNV6"/>
<evidence type="ECO:0008006" key="4">
    <source>
        <dbReference type="Google" id="ProtNLM"/>
    </source>
</evidence>
<dbReference type="EMBL" id="LT629791">
    <property type="protein sequence ID" value="SDU82697.1"/>
    <property type="molecule type" value="Genomic_DNA"/>
</dbReference>
<proteinExistence type="predicted"/>
<dbReference type="RefSeq" id="WP_046768680.1">
    <property type="nucleotide sequence ID" value="NZ_KQ061227.1"/>
</dbReference>
<feature type="transmembrane region" description="Helical" evidence="1">
    <location>
        <begin position="29"/>
        <end position="49"/>
    </location>
</feature>
<keyword evidence="1" id="KW-1133">Transmembrane helix</keyword>
<feature type="transmembrane region" description="Helical" evidence="1">
    <location>
        <begin position="5"/>
        <end position="23"/>
    </location>
</feature>
<name>A0A1H2LNV6_9ACTN</name>